<accession>A0A0X8X3Q6</accession>
<organism evidence="1 2">
    <name type="scientific">Mucilaginibacter gotjawali</name>
    <dbReference type="NCBI Taxonomy" id="1550579"/>
    <lineage>
        <taxon>Bacteria</taxon>
        <taxon>Pseudomonadati</taxon>
        <taxon>Bacteroidota</taxon>
        <taxon>Sphingobacteriia</taxon>
        <taxon>Sphingobacteriales</taxon>
        <taxon>Sphingobacteriaceae</taxon>
        <taxon>Mucilaginibacter</taxon>
    </lineage>
</organism>
<evidence type="ECO:0000313" key="1">
    <source>
        <dbReference type="EMBL" id="BAU55066.1"/>
    </source>
</evidence>
<dbReference type="OrthoDB" id="947434at2"/>
<name>A0A0X8X3Q6_9SPHI</name>
<dbReference type="RefSeq" id="WP_096353233.1">
    <property type="nucleotide sequence ID" value="NZ_AP017313.1"/>
</dbReference>
<gene>
    <name evidence="1" type="ORF">MgSA37_03247</name>
</gene>
<dbReference type="AlphaFoldDB" id="A0A0X8X3Q6"/>
<protein>
    <submittedName>
        <fullName evidence="1">Uncharacterized protein</fullName>
    </submittedName>
</protein>
<dbReference type="Proteomes" id="UP000218263">
    <property type="component" value="Chromosome"/>
</dbReference>
<dbReference type="Pfam" id="PF13568">
    <property type="entry name" value="OMP_b-brl_2"/>
    <property type="match status" value="1"/>
</dbReference>
<dbReference type="EMBL" id="AP017313">
    <property type="protein sequence ID" value="BAU55066.1"/>
    <property type="molecule type" value="Genomic_DNA"/>
</dbReference>
<dbReference type="KEGG" id="mgot:MgSA37_03247"/>
<sequence length="256" mass="27760">MKKAIVCLVFTFTFFSLYTVDAQTFTLGLRGGISIPNLTAGSNNRNPLNTGYSSRLGPDFGLFGEFRLSKLFSIQPMLEYSSQGGKKNGLQAITTPDELAQMFQPGPAPAYLYANYKSEAKLNYLLIPVLAKFGWNFNKSPVRFYADAGPFAGFLLSAHQVTSGQSEFYTDPAGTQPLPGGPQSFNANTDVKSSLHTFNVGLEANIGFNYQLGQSSIFIEGGGNFGFMNIQKYAKDGKNNTGAAVATIGYSYRFGK</sequence>
<keyword evidence="2" id="KW-1185">Reference proteome</keyword>
<reference evidence="1 2" key="1">
    <citation type="submission" date="2015-12" db="EMBL/GenBank/DDBJ databases">
        <title>Genome sequence of Mucilaginibacter gotjawali.</title>
        <authorList>
            <person name="Lee J.S."/>
            <person name="Lee K.C."/>
            <person name="Kim K.K."/>
            <person name="Lee B.W."/>
        </authorList>
    </citation>
    <scope>NUCLEOTIDE SEQUENCE [LARGE SCALE GENOMIC DNA]</scope>
    <source>
        <strain evidence="1 2">SA3-7</strain>
    </source>
</reference>
<dbReference type="InterPro" id="IPR011250">
    <property type="entry name" value="OMP/PagP_B-barrel"/>
</dbReference>
<dbReference type="SUPFAM" id="SSF56925">
    <property type="entry name" value="OMPA-like"/>
    <property type="match status" value="1"/>
</dbReference>
<dbReference type="InterPro" id="IPR025665">
    <property type="entry name" value="Beta-barrel_OMP_2"/>
</dbReference>
<evidence type="ECO:0000313" key="2">
    <source>
        <dbReference type="Proteomes" id="UP000218263"/>
    </source>
</evidence>
<proteinExistence type="predicted"/>